<sequence>EQAPDNHPRRRGRRPWPRGAGAWPDEPPAPLRREVRRPRRQDRADGQDRPGLRAEGDRQPHEDAAVADGRPFPHDRHRRAHRPRQGRDRRDPDRDPHVQRGREGHPRRAPQARRRSPGEQLHVRGRGPEGLPRAGLHARHRRAAGRRAPRARDRERRRRQVAQRPGRHPHRRGRRRRDAHAARAHDHAPARRVHPHAAVPGQPRHRRRPRERPRDDDDEAAQERAGRRPRREERSPV</sequence>
<dbReference type="AlphaFoldDB" id="A0A6J4TYQ4"/>
<feature type="compositionally biased region" description="Basic residues" evidence="1">
    <location>
        <begin position="75"/>
        <end position="84"/>
    </location>
</feature>
<feature type="compositionally biased region" description="Basic residues" evidence="1">
    <location>
        <begin position="136"/>
        <end position="178"/>
    </location>
</feature>
<feature type="compositionally biased region" description="Basic and acidic residues" evidence="1">
    <location>
        <begin position="85"/>
        <end position="106"/>
    </location>
</feature>
<reference evidence="2" key="1">
    <citation type="submission" date="2020-02" db="EMBL/GenBank/DDBJ databases">
        <authorList>
            <person name="Meier V. D."/>
        </authorList>
    </citation>
    <scope>NUCLEOTIDE SEQUENCE</scope>
    <source>
        <strain evidence="2">AVDCRST_MAG85</strain>
    </source>
</reference>
<organism evidence="2">
    <name type="scientific">uncultured Solirubrobacteraceae bacterium</name>
    <dbReference type="NCBI Taxonomy" id="1162706"/>
    <lineage>
        <taxon>Bacteria</taxon>
        <taxon>Bacillati</taxon>
        <taxon>Actinomycetota</taxon>
        <taxon>Thermoleophilia</taxon>
        <taxon>Solirubrobacterales</taxon>
        <taxon>Solirubrobacteraceae</taxon>
        <taxon>environmental samples</taxon>
    </lineage>
</organism>
<name>A0A6J4TYQ4_9ACTN</name>
<accession>A0A6J4TYQ4</accession>
<feature type="compositionally biased region" description="Basic and acidic residues" evidence="1">
    <location>
        <begin position="41"/>
        <end position="64"/>
    </location>
</feature>
<feature type="region of interest" description="Disordered" evidence="1">
    <location>
        <begin position="1"/>
        <end position="237"/>
    </location>
</feature>
<dbReference type="EMBL" id="CADCVT010000468">
    <property type="protein sequence ID" value="CAA9536009.1"/>
    <property type="molecule type" value="Genomic_DNA"/>
</dbReference>
<evidence type="ECO:0000256" key="1">
    <source>
        <dbReference type="SAM" id="MobiDB-lite"/>
    </source>
</evidence>
<gene>
    <name evidence="2" type="ORF">AVDCRST_MAG85-4125</name>
</gene>
<feature type="non-terminal residue" evidence="2">
    <location>
        <position position="1"/>
    </location>
</feature>
<feature type="compositionally biased region" description="Basic and acidic residues" evidence="1">
    <location>
        <begin position="179"/>
        <end position="189"/>
    </location>
</feature>
<proteinExistence type="predicted"/>
<evidence type="ECO:0000313" key="2">
    <source>
        <dbReference type="EMBL" id="CAA9536009.1"/>
    </source>
</evidence>
<protein>
    <submittedName>
        <fullName evidence="2">Uncharacterized protein</fullName>
    </submittedName>
</protein>
<feature type="compositionally biased region" description="Basic and acidic residues" evidence="1">
    <location>
        <begin position="221"/>
        <end position="237"/>
    </location>
</feature>
<feature type="non-terminal residue" evidence="2">
    <location>
        <position position="237"/>
    </location>
</feature>